<dbReference type="RefSeq" id="WP_318953184.1">
    <property type="nucleotide sequence ID" value="NZ_CP137555.1"/>
</dbReference>
<evidence type="ECO:0000256" key="4">
    <source>
        <dbReference type="ARBA" id="ARBA00023172"/>
    </source>
</evidence>
<dbReference type="InterPro" id="IPR010998">
    <property type="entry name" value="Integrase_recombinase_N"/>
</dbReference>
<dbReference type="Gene3D" id="1.10.150.130">
    <property type="match status" value="1"/>
</dbReference>
<dbReference type="Proteomes" id="UP001302477">
    <property type="component" value="Chromosome"/>
</dbReference>
<dbReference type="PROSITE" id="PS51898">
    <property type="entry name" value="TYR_RECOMBINASE"/>
    <property type="match status" value="1"/>
</dbReference>
<evidence type="ECO:0000256" key="1">
    <source>
        <dbReference type="ARBA" id="ARBA00008857"/>
    </source>
</evidence>
<evidence type="ECO:0000256" key="3">
    <source>
        <dbReference type="ARBA" id="ARBA00023125"/>
    </source>
</evidence>
<organism evidence="8 9">
    <name type="scientific">Microbulbifer pacificus</name>
    <dbReference type="NCBI Taxonomy" id="407164"/>
    <lineage>
        <taxon>Bacteria</taxon>
        <taxon>Pseudomonadati</taxon>
        <taxon>Pseudomonadota</taxon>
        <taxon>Gammaproteobacteria</taxon>
        <taxon>Cellvibrionales</taxon>
        <taxon>Microbulbiferaceae</taxon>
        <taxon>Microbulbifer</taxon>
    </lineage>
</organism>
<dbReference type="PANTHER" id="PTHR30629">
    <property type="entry name" value="PROPHAGE INTEGRASE"/>
    <property type="match status" value="1"/>
</dbReference>
<dbReference type="InterPro" id="IPR013762">
    <property type="entry name" value="Integrase-like_cat_sf"/>
</dbReference>
<dbReference type="InterPro" id="IPR025166">
    <property type="entry name" value="Integrase_DNA_bind_dom"/>
</dbReference>
<dbReference type="GO" id="GO:0015074">
    <property type="term" value="P:DNA integration"/>
    <property type="evidence" value="ECO:0007669"/>
    <property type="project" value="UniProtKB-KW"/>
</dbReference>
<reference evidence="8 9" key="1">
    <citation type="submission" date="2023-10" db="EMBL/GenBank/DDBJ databases">
        <title>Description of Microbulbifer bruguierae sp. nov., isolated from the sediments of mangrove plant Bruguiera sexangula and comparative genomic analyses of the genus Microbulbifer.</title>
        <authorList>
            <person name="Long M."/>
        </authorList>
    </citation>
    <scope>NUCLEOTIDE SEQUENCE [LARGE SCALE GENOMIC DNA]</scope>
    <source>
        <strain evidence="8 9">SPO729</strain>
    </source>
</reference>
<dbReference type="InterPro" id="IPR053876">
    <property type="entry name" value="Phage_int_M"/>
</dbReference>
<evidence type="ECO:0000313" key="8">
    <source>
        <dbReference type="EMBL" id="WOX04708.1"/>
    </source>
</evidence>
<gene>
    <name evidence="8" type="ORF">R5R33_13295</name>
</gene>
<evidence type="ECO:0000256" key="2">
    <source>
        <dbReference type="ARBA" id="ARBA00022908"/>
    </source>
</evidence>
<dbReference type="KEGG" id="mpaf:R5R33_13295"/>
<dbReference type="InterPro" id="IPR011010">
    <property type="entry name" value="DNA_brk_join_enz"/>
</dbReference>
<dbReference type="PANTHER" id="PTHR30629:SF2">
    <property type="entry name" value="PROPHAGE INTEGRASE INTS-RELATED"/>
    <property type="match status" value="1"/>
</dbReference>
<dbReference type="PROSITE" id="PS51900">
    <property type="entry name" value="CB"/>
    <property type="match status" value="1"/>
</dbReference>
<dbReference type="Gene3D" id="3.30.160.390">
    <property type="entry name" value="Integrase, DNA-binding domain"/>
    <property type="match status" value="1"/>
</dbReference>
<evidence type="ECO:0000256" key="5">
    <source>
        <dbReference type="PROSITE-ProRule" id="PRU01248"/>
    </source>
</evidence>
<evidence type="ECO:0000313" key="9">
    <source>
        <dbReference type="Proteomes" id="UP001302477"/>
    </source>
</evidence>
<dbReference type="InterPro" id="IPR038488">
    <property type="entry name" value="Integrase_DNA-bd_sf"/>
</dbReference>
<dbReference type="GO" id="GO:0006310">
    <property type="term" value="P:DNA recombination"/>
    <property type="evidence" value="ECO:0007669"/>
    <property type="project" value="UniProtKB-KW"/>
</dbReference>
<keyword evidence="9" id="KW-1185">Reference proteome</keyword>
<dbReference type="InterPro" id="IPR044068">
    <property type="entry name" value="CB"/>
</dbReference>
<dbReference type="SUPFAM" id="SSF56349">
    <property type="entry name" value="DNA breaking-rejoining enzymes"/>
    <property type="match status" value="1"/>
</dbReference>
<sequence length="411" mass="47026">MTLTYAQAKNAAPKEKDYRLSDGNNLYLLVKKTGPKYWRMKYRLVGKEKMLAIGRFPEVSIKEARERRDGARGLLRQGIDPVQHFKKLKYAGEVPPGSSFEDVGTEWFKTVMADKSKSHQTRTWRALERDLFPYLGHKDIGEIEPFELLQTLRRIEARGHYELANRTKRVASQIFRFAVASGRALRDPAADLAGTLKTQKSKHMAAITEPRAVGKLLQAIDGYRGTAVVEAALKLSPLLFCRPGELRHLEWADFNWEESRIEIPGERMKVGEPHIIPLSSQATSIFRELELLTGRGRYVFPSLRSSDRPMSDNAVRTALRSLGYDNDTMTPHGFRAMARTLLDEQLNYRIEWIEQQLAHTVKDALGRAYNRTKHLKQRSEMMQRWADYLDALKRSASEASVVPLIRQTTSI</sequence>
<comment type="similarity">
    <text evidence="1">Belongs to the 'phage' integrase family.</text>
</comment>
<keyword evidence="2" id="KW-0229">DNA integration</keyword>
<keyword evidence="4" id="KW-0233">DNA recombination</keyword>
<dbReference type="InterPro" id="IPR002104">
    <property type="entry name" value="Integrase_catalytic"/>
</dbReference>
<evidence type="ECO:0000259" key="7">
    <source>
        <dbReference type="PROSITE" id="PS51900"/>
    </source>
</evidence>
<keyword evidence="3 5" id="KW-0238">DNA-binding</keyword>
<feature type="domain" description="Tyr recombinase" evidence="6">
    <location>
        <begin position="202"/>
        <end position="387"/>
    </location>
</feature>
<dbReference type="GO" id="GO:0003677">
    <property type="term" value="F:DNA binding"/>
    <property type="evidence" value="ECO:0007669"/>
    <property type="project" value="UniProtKB-UniRule"/>
</dbReference>
<dbReference type="Gene3D" id="1.10.443.10">
    <property type="entry name" value="Intergrase catalytic core"/>
    <property type="match status" value="1"/>
</dbReference>
<feature type="domain" description="Core-binding (CB)" evidence="7">
    <location>
        <begin position="98"/>
        <end position="179"/>
    </location>
</feature>
<dbReference type="Pfam" id="PF13356">
    <property type="entry name" value="Arm-DNA-bind_3"/>
    <property type="match status" value="1"/>
</dbReference>
<dbReference type="EMBL" id="CP137555">
    <property type="protein sequence ID" value="WOX04708.1"/>
    <property type="molecule type" value="Genomic_DNA"/>
</dbReference>
<proteinExistence type="inferred from homology"/>
<dbReference type="Pfam" id="PF00589">
    <property type="entry name" value="Phage_integrase"/>
    <property type="match status" value="1"/>
</dbReference>
<protein>
    <submittedName>
        <fullName evidence="8">Integrase arm-type DNA-binding domain-containing protein</fullName>
    </submittedName>
</protein>
<dbReference type="Pfam" id="PF22022">
    <property type="entry name" value="Phage_int_M"/>
    <property type="match status" value="1"/>
</dbReference>
<evidence type="ECO:0000259" key="6">
    <source>
        <dbReference type="PROSITE" id="PS51898"/>
    </source>
</evidence>
<accession>A0AAU0MXH6</accession>
<dbReference type="AlphaFoldDB" id="A0AAU0MXH6"/>
<dbReference type="CDD" id="cd00801">
    <property type="entry name" value="INT_P4_C"/>
    <property type="match status" value="1"/>
</dbReference>
<dbReference type="InterPro" id="IPR050808">
    <property type="entry name" value="Phage_Integrase"/>
</dbReference>
<name>A0AAU0MXH6_9GAMM</name>